<dbReference type="Proteomes" id="UP000887540">
    <property type="component" value="Unplaced"/>
</dbReference>
<proteinExistence type="predicted"/>
<accession>A0A914EBB5</accession>
<dbReference type="AlphaFoldDB" id="A0A914EBB5"/>
<protein>
    <submittedName>
        <fullName evidence="2">Uncharacterized protein</fullName>
    </submittedName>
</protein>
<keyword evidence="1" id="KW-1185">Reference proteome</keyword>
<sequence>MLLQSMAICVEILITAIVYVADALQIIKTPEFVKHIEHLCWIFVHDKDL</sequence>
<reference evidence="2" key="1">
    <citation type="submission" date="2022-11" db="UniProtKB">
        <authorList>
            <consortium name="WormBaseParasite"/>
        </authorList>
    </citation>
    <scope>IDENTIFICATION</scope>
</reference>
<organism evidence="1 2">
    <name type="scientific">Acrobeloides nanus</name>
    <dbReference type="NCBI Taxonomy" id="290746"/>
    <lineage>
        <taxon>Eukaryota</taxon>
        <taxon>Metazoa</taxon>
        <taxon>Ecdysozoa</taxon>
        <taxon>Nematoda</taxon>
        <taxon>Chromadorea</taxon>
        <taxon>Rhabditida</taxon>
        <taxon>Tylenchina</taxon>
        <taxon>Cephalobomorpha</taxon>
        <taxon>Cephaloboidea</taxon>
        <taxon>Cephalobidae</taxon>
        <taxon>Acrobeloides</taxon>
    </lineage>
</organism>
<dbReference type="WBParaSite" id="ACRNAN_scaffold7030.g11484.t1">
    <property type="protein sequence ID" value="ACRNAN_scaffold7030.g11484.t1"/>
    <property type="gene ID" value="ACRNAN_scaffold7030.g11484"/>
</dbReference>
<evidence type="ECO:0000313" key="2">
    <source>
        <dbReference type="WBParaSite" id="ACRNAN_scaffold7030.g11484.t1"/>
    </source>
</evidence>
<evidence type="ECO:0000313" key="1">
    <source>
        <dbReference type="Proteomes" id="UP000887540"/>
    </source>
</evidence>
<name>A0A914EBB5_9BILA</name>